<feature type="domain" description="Radical SAM core" evidence="7">
    <location>
        <begin position="51"/>
        <end position="278"/>
    </location>
</feature>
<dbReference type="SUPFAM" id="SSF102114">
    <property type="entry name" value="Radical SAM enzymes"/>
    <property type="match status" value="1"/>
</dbReference>
<comment type="cofactor">
    <cofactor evidence="5">
        <name>[4Fe-4S] cluster</name>
        <dbReference type="ChEBI" id="CHEBI:49883"/>
    </cofactor>
    <text evidence="5">Binds 1 [4Fe-4S] cluster. The cluster is coordinated with 3 cysteines and an exchangeable S-adenosyl-L-methionine.</text>
</comment>
<dbReference type="SFLD" id="SFLDG01082">
    <property type="entry name" value="B12-binding_domain_containing"/>
    <property type="match status" value="1"/>
</dbReference>
<dbReference type="Gene3D" id="3.20.20.70">
    <property type="entry name" value="Aldolase class I"/>
    <property type="match status" value="1"/>
</dbReference>
<dbReference type="STRING" id="906968.Trebr_0663"/>
<dbReference type="HOGENOM" id="CLU_033172_0_1_12"/>
<dbReference type="NCBIfam" id="TIGR03956">
    <property type="entry name" value="rSAM_HydE"/>
    <property type="match status" value="1"/>
</dbReference>
<dbReference type="Proteomes" id="UP000006546">
    <property type="component" value="Chromosome"/>
</dbReference>
<dbReference type="Pfam" id="PF04055">
    <property type="entry name" value="Radical_SAM"/>
    <property type="match status" value="1"/>
</dbReference>
<evidence type="ECO:0000313" key="9">
    <source>
        <dbReference type="Proteomes" id="UP000006546"/>
    </source>
</evidence>
<dbReference type="SFLD" id="SFLDS00029">
    <property type="entry name" value="Radical_SAM"/>
    <property type="match status" value="1"/>
</dbReference>
<keyword evidence="3 5" id="KW-0408">Iron</keyword>
<dbReference type="eggNOG" id="COG0502">
    <property type="taxonomic scope" value="Bacteria"/>
</dbReference>
<dbReference type="SFLD" id="SFLDG01060">
    <property type="entry name" value="BATS_domain_containing"/>
    <property type="match status" value="1"/>
</dbReference>
<dbReference type="InterPro" id="IPR013785">
    <property type="entry name" value="Aldolase_TIM"/>
</dbReference>
<sequence>MHGPTGKLLDSLVAGGTFTPELFLSLFENRHTSARALRQKAAEIRQREFGKGIFIRGLIEISNCCRNDCLYCGIRYGNDTVERYRLTDAQILDSCRRGYALGFRTFVLQGGEDEAFHPERISRLIRTIKTAHPDCALTLSLGEYPKEVYAEWKRSGADRYLLRHESANPTHYAFLHGAPRDVRNGRTAAYRQQCLYNLKSLGYQTGAGFMVGTPKQTPAHLAEDMRFLEDLQPHMIGIGPFIPHPHTPLGLYPDTPPETERLELTLFLLSLIRIRFKRVLLPATTALATIRPDGRQLGILHGANVVMPNLTPEAEKGRYEIYRNKKCTGAENAAALDELNRTVSAIGYHIDKGIGNYV</sequence>
<evidence type="ECO:0000256" key="4">
    <source>
        <dbReference type="ARBA" id="ARBA00023014"/>
    </source>
</evidence>
<dbReference type="EMBL" id="CP002696">
    <property type="protein sequence ID" value="AEE16105.1"/>
    <property type="molecule type" value="Genomic_DNA"/>
</dbReference>
<dbReference type="OrthoDB" id="9775764at2"/>
<evidence type="ECO:0000256" key="1">
    <source>
        <dbReference type="ARBA" id="ARBA00022691"/>
    </source>
</evidence>
<keyword evidence="4 5" id="KW-0411">Iron-sulfur</keyword>
<dbReference type="PROSITE" id="PS51918">
    <property type="entry name" value="RADICAL_SAM"/>
    <property type="match status" value="1"/>
</dbReference>
<feature type="binding site" evidence="6">
    <location>
        <position position="165"/>
    </location>
    <ligand>
        <name>S-adenosyl-L-methionine</name>
        <dbReference type="ChEBI" id="CHEBI:59789"/>
    </ligand>
</feature>
<protein>
    <submittedName>
        <fullName evidence="8">Radical SAM domain protein</fullName>
    </submittedName>
</protein>
<dbReference type="KEGG" id="tbe:Trebr_0663"/>
<evidence type="ECO:0000256" key="5">
    <source>
        <dbReference type="PIRSR" id="PIRSR004762-1"/>
    </source>
</evidence>
<dbReference type="InterPro" id="IPR058240">
    <property type="entry name" value="rSAM_sf"/>
</dbReference>
<gene>
    <name evidence="8" type="ordered locus">Trebr_0663</name>
</gene>
<dbReference type="SFLD" id="SFLDG01280">
    <property type="entry name" value="HydE/PylB-like"/>
    <property type="match status" value="1"/>
</dbReference>
<dbReference type="RefSeq" id="WP_013757824.1">
    <property type="nucleotide sequence ID" value="NC_015500.1"/>
</dbReference>
<evidence type="ECO:0000259" key="7">
    <source>
        <dbReference type="PROSITE" id="PS51918"/>
    </source>
</evidence>
<dbReference type="CDD" id="cd01335">
    <property type="entry name" value="Radical_SAM"/>
    <property type="match status" value="1"/>
</dbReference>
<evidence type="ECO:0000256" key="2">
    <source>
        <dbReference type="ARBA" id="ARBA00022723"/>
    </source>
</evidence>
<dbReference type="AlphaFoldDB" id="F4LQ84"/>
<dbReference type="InterPro" id="IPR006638">
    <property type="entry name" value="Elp3/MiaA/NifB-like_rSAM"/>
</dbReference>
<feature type="binding site" evidence="6">
    <location>
        <position position="191"/>
    </location>
    <ligand>
        <name>S-adenosyl-L-methionine</name>
        <dbReference type="ChEBI" id="CHEBI:59789"/>
    </ligand>
</feature>
<feature type="binding site" evidence="6">
    <location>
        <position position="140"/>
    </location>
    <ligand>
        <name>(3R)-3-methyl-D-ornithine</name>
        <dbReference type="ChEBI" id="CHEBI:64642"/>
    </ligand>
</feature>
<dbReference type="GO" id="GO:0016740">
    <property type="term" value="F:transferase activity"/>
    <property type="evidence" value="ECO:0007669"/>
    <property type="project" value="TreeGrafter"/>
</dbReference>
<organism evidence="8 9">
    <name type="scientific">Treponema brennaborense (strain DSM 12168 / CIP 105900 / DD5/3)</name>
    <dbReference type="NCBI Taxonomy" id="906968"/>
    <lineage>
        <taxon>Bacteria</taxon>
        <taxon>Pseudomonadati</taxon>
        <taxon>Spirochaetota</taxon>
        <taxon>Spirochaetia</taxon>
        <taxon>Spirochaetales</taxon>
        <taxon>Treponemataceae</taxon>
        <taxon>Treponema</taxon>
    </lineage>
</organism>
<evidence type="ECO:0000256" key="6">
    <source>
        <dbReference type="PIRSR" id="PIRSR004762-2"/>
    </source>
</evidence>
<proteinExistence type="predicted"/>
<dbReference type="PIRSF" id="PIRSF004762">
    <property type="entry name" value="CHP00423"/>
    <property type="match status" value="1"/>
</dbReference>
<keyword evidence="5" id="KW-0004">4Fe-4S</keyword>
<dbReference type="InterPro" id="IPR007197">
    <property type="entry name" value="rSAM"/>
</dbReference>
<feature type="binding site" evidence="5">
    <location>
        <position position="72"/>
    </location>
    <ligand>
        <name>[4Fe-4S] cluster</name>
        <dbReference type="ChEBI" id="CHEBI:49883"/>
        <note>4Fe-4S-S-AdoMet</note>
    </ligand>
</feature>
<dbReference type="InterPro" id="IPR024021">
    <property type="entry name" value="FeFe-hyd_HydE_rSAM"/>
</dbReference>
<evidence type="ECO:0000313" key="8">
    <source>
        <dbReference type="EMBL" id="AEE16105.1"/>
    </source>
</evidence>
<evidence type="ECO:0000256" key="3">
    <source>
        <dbReference type="ARBA" id="ARBA00023004"/>
    </source>
</evidence>
<dbReference type="PANTHER" id="PTHR43726:SF1">
    <property type="entry name" value="BIOTIN SYNTHASE"/>
    <property type="match status" value="1"/>
</dbReference>
<name>F4LQ84_TREBD</name>
<dbReference type="PANTHER" id="PTHR43726">
    <property type="entry name" value="3-METHYLORNITHINE SYNTHASE"/>
    <property type="match status" value="1"/>
</dbReference>
<accession>F4LQ84</accession>
<keyword evidence="2" id="KW-0479">Metal-binding</keyword>
<keyword evidence="1 5" id="KW-0949">S-adenosyl-L-methionine</keyword>
<dbReference type="GO" id="GO:0046872">
    <property type="term" value="F:metal ion binding"/>
    <property type="evidence" value="ECO:0007669"/>
    <property type="project" value="UniProtKB-KW"/>
</dbReference>
<dbReference type="SMART" id="SM00729">
    <property type="entry name" value="Elp3"/>
    <property type="match status" value="1"/>
</dbReference>
<dbReference type="InterPro" id="IPR034422">
    <property type="entry name" value="HydE/PylB-like"/>
</dbReference>
<feature type="binding site" evidence="5">
    <location>
        <position position="69"/>
    </location>
    <ligand>
        <name>[4Fe-4S] cluster</name>
        <dbReference type="ChEBI" id="CHEBI:49883"/>
        <note>4Fe-4S-S-AdoMet</note>
    </ligand>
</feature>
<feature type="binding site" evidence="5">
    <location>
        <position position="65"/>
    </location>
    <ligand>
        <name>[4Fe-4S] cluster</name>
        <dbReference type="ChEBI" id="CHEBI:49883"/>
        <note>4Fe-4S-S-AdoMet</note>
    </ligand>
</feature>
<reference evidence="9" key="1">
    <citation type="submission" date="2011-04" db="EMBL/GenBank/DDBJ databases">
        <title>The complete genome of Treponema brennaborense DSM 12168.</title>
        <authorList>
            <person name="Lucas S."/>
            <person name="Han J."/>
            <person name="Lapidus A."/>
            <person name="Bruce D."/>
            <person name="Goodwin L."/>
            <person name="Pitluck S."/>
            <person name="Peters L."/>
            <person name="Kyrpides N."/>
            <person name="Mavromatis K."/>
            <person name="Ivanova N."/>
            <person name="Mikhailova N."/>
            <person name="Pagani I."/>
            <person name="Teshima H."/>
            <person name="Detter J.C."/>
            <person name="Tapia R."/>
            <person name="Han C."/>
            <person name="Land M."/>
            <person name="Hauser L."/>
            <person name="Markowitz V."/>
            <person name="Cheng J.-F."/>
            <person name="Hugenholtz P."/>
            <person name="Woyke T."/>
            <person name="Wu D."/>
            <person name="Gronow S."/>
            <person name="Wellnitz S."/>
            <person name="Brambilla E."/>
            <person name="Klenk H.-P."/>
            <person name="Eisen J.A."/>
        </authorList>
    </citation>
    <scope>NUCLEOTIDE SEQUENCE [LARGE SCALE GENOMIC DNA]</scope>
    <source>
        <strain evidence="9">DSM 12168 / CIP 105900 / DD5/3</strain>
    </source>
</reference>
<keyword evidence="9" id="KW-1185">Reference proteome</keyword>
<dbReference type="GO" id="GO:0051539">
    <property type="term" value="F:4 iron, 4 sulfur cluster binding"/>
    <property type="evidence" value="ECO:0007669"/>
    <property type="project" value="UniProtKB-KW"/>
</dbReference>